<protein>
    <recommendedName>
        <fullName evidence="7">DUF479 domain-containing protein</fullName>
    </recommendedName>
</protein>
<keyword evidence="4" id="KW-0275">Fatty acid biosynthesis</keyword>
<evidence type="ECO:0000256" key="2">
    <source>
        <dbReference type="ARBA" id="ARBA00022801"/>
    </source>
</evidence>
<evidence type="ECO:0000256" key="1">
    <source>
        <dbReference type="ARBA" id="ARBA00022516"/>
    </source>
</evidence>
<evidence type="ECO:0000313" key="5">
    <source>
        <dbReference type="EMBL" id="PWQ93878.1"/>
    </source>
</evidence>
<dbReference type="GO" id="GO:0008770">
    <property type="term" value="F:[acyl-carrier-protein] phosphodiesterase activity"/>
    <property type="evidence" value="ECO:0007669"/>
    <property type="project" value="InterPro"/>
</dbReference>
<dbReference type="OrthoDB" id="8442777at2"/>
<evidence type="ECO:0000256" key="3">
    <source>
        <dbReference type="ARBA" id="ARBA00023098"/>
    </source>
</evidence>
<organism evidence="5 6">
    <name type="scientific">Leucothrix arctica</name>
    <dbReference type="NCBI Taxonomy" id="1481894"/>
    <lineage>
        <taxon>Bacteria</taxon>
        <taxon>Pseudomonadati</taxon>
        <taxon>Pseudomonadota</taxon>
        <taxon>Gammaproteobacteria</taxon>
        <taxon>Thiotrichales</taxon>
        <taxon>Thiotrichaceae</taxon>
        <taxon>Leucothrix</taxon>
    </lineage>
</organism>
<proteinExistence type="predicted"/>
<name>A0A317C5J0_9GAMM</name>
<keyword evidence="1" id="KW-0444">Lipid biosynthesis</keyword>
<keyword evidence="2" id="KW-0378">Hydrolase</keyword>
<evidence type="ECO:0000256" key="4">
    <source>
        <dbReference type="ARBA" id="ARBA00023160"/>
    </source>
</evidence>
<reference evidence="5 6" key="1">
    <citation type="submission" date="2018-05" db="EMBL/GenBank/DDBJ databases">
        <title>Leucothrix arctica sp. nov., isolated from Arctic seawater.</title>
        <authorList>
            <person name="Choi A."/>
            <person name="Baek K."/>
        </authorList>
    </citation>
    <scope>NUCLEOTIDE SEQUENCE [LARGE SCALE GENOMIC DNA]</scope>
    <source>
        <strain evidence="5 6">IMCC9719</strain>
    </source>
</reference>
<dbReference type="Proteomes" id="UP000245506">
    <property type="component" value="Unassembled WGS sequence"/>
</dbReference>
<dbReference type="PANTHER" id="PTHR38764:SF1">
    <property type="entry name" value="ACYL CARRIER PROTEIN PHOSPHODIESTERASE"/>
    <property type="match status" value="1"/>
</dbReference>
<accession>A0A317C5J0</accession>
<dbReference type="AlphaFoldDB" id="A0A317C5J0"/>
<evidence type="ECO:0008006" key="7">
    <source>
        <dbReference type="Google" id="ProtNLM"/>
    </source>
</evidence>
<dbReference type="GO" id="GO:0006633">
    <property type="term" value="P:fatty acid biosynthetic process"/>
    <property type="evidence" value="ECO:0007669"/>
    <property type="project" value="UniProtKB-KW"/>
</dbReference>
<dbReference type="RefSeq" id="WP_109826283.1">
    <property type="nucleotide sequence ID" value="NZ_QGKL01000042.1"/>
</dbReference>
<dbReference type="Pfam" id="PF04336">
    <property type="entry name" value="ACP_PD"/>
    <property type="match status" value="1"/>
</dbReference>
<keyword evidence="3" id="KW-0443">Lipid metabolism</keyword>
<gene>
    <name evidence="5" type="ORF">DKT75_19960</name>
</gene>
<keyword evidence="4" id="KW-0276">Fatty acid metabolism</keyword>
<keyword evidence="6" id="KW-1185">Reference proteome</keyword>
<dbReference type="EMBL" id="QGKL01000042">
    <property type="protein sequence ID" value="PWQ93878.1"/>
    <property type="molecule type" value="Genomic_DNA"/>
</dbReference>
<dbReference type="InterPro" id="IPR007431">
    <property type="entry name" value="ACP_PD"/>
</dbReference>
<dbReference type="PANTHER" id="PTHR38764">
    <property type="entry name" value="ACYL CARRIER PROTEIN PHOSPHODIESTERASE"/>
    <property type="match status" value="1"/>
</dbReference>
<sequence length="203" mass="23731">MNYLAHLYLSQDECLSKTGNIMADFLKHVNLAEQPQGILDGIKNHQATDKFTDNHPLILGLKREFDPSYRRFVPIIIDVAYDHMLAKSWDRYHDEDLRVFTALSYTQLAAAERYMPTTMSHRLREISKHDWLASYVGVEAVEKTLIAISNRMRFDNHLDQSYGEVLQLYHLIEETFHDFFPELCAHIRAQNIESRAKVLCEVF</sequence>
<evidence type="ECO:0000313" key="6">
    <source>
        <dbReference type="Proteomes" id="UP000245506"/>
    </source>
</evidence>
<comment type="caution">
    <text evidence="5">The sequence shown here is derived from an EMBL/GenBank/DDBJ whole genome shotgun (WGS) entry which is preliminary data.</text>
</comment>